<evidence type="ECO:0000256" key="2">
    <source>
        <dbReference type="ARBA" id="ARBA00022618"/>
    </source>
</evidence>
<organism evidence="7 8">
    <name type="scientific">Prorocentrum cordatum</name>
    <dbReference type="NCBI Taxonomy" id="2364126"/>
    <lineage>
        <taxon>Eukaryota</taxon>
        <taxon>Sar</taxon>
        <taxon>Alveolata</taxon>
        <taxon>Dinophyceae</taxon>
        <taxon>Prorocentrales</taxon>
        <taxon>Prorocentraceae</taxon>
        <taxon>Prorocentrum</taxon>
    </lineage>
</organism>
<evidence type="ECO:0000313" key="8">
    <source>
        <dbReference type="Proteomes" id="UP001189429"/>
    </source>
</evidence>
<gene>
    <name evidence="7" type="ORF">PCOR1329_LOCUS78041</name>
</gene>
<evidence type="ECO:0000256" key="3">
    <source>
        <dbReference type="ARBA" id="ARBA00022776"/>
    </source>
</evidence>
<evidence type="ECO:0000256" key="4">
    <source>
        <dbReference type="ARBA" id="ARBA00023242"/>
    </source>
</evidence>
<evidence type="ECO:0008006" key="9">
    <source>
        <dbReference type="Google" id="ProtNLM"/>
    </source>
</evidence>
<proteinExistence type="predicted"/>
<keyword evidence="2" id="KW-0132">Cell division</keyword>
<reference evidence="7" key="1">
    <citation type="submission" date="2023-10" db="EMBL/GenBank/DDBJ databases">
        <authorList>
            <person name="Chen Y."/>
            <person name="Shah S."/>
            <person name="Dougan E. K."/>
            <person name="Thang M."/>
            <person name="Chan C."/>
        </authorList>
    </citation>
    <scope>NUCLEOTIDE SEQUENCE [LARGE SCALE GENOMIC DNA]</scope>
</reference>
<comment type="subcellular location">
    <subcellularLocation>
        <location evidence="1">Nucleus</location>
    </subcellularLocation>
</comment>
<dbReference type="PANTHER" id="PTHR12663:SF0">
    <property type="entry name" value="PRECOCIOUS DISSOCIATION OF SISTERS 5, ISOFORM A"/>
    <property type="match status" value="1"/>
</dbReference>
<protein>
    <recommendedName>
        <fullName evidence="9">MMS19 nucleotide excision repair protein</fullName>
    </recommendedName>
</protein>
<feature type="non-terminal residue" evidence="7">
    <location>
        <position position="1128"/>
    </location>
</feature>
<name>A0ABN9XQH8_9DINO</name>
<dbReference type="InterPro" id="IPR039776">
    <property type="entry name" value="Pds5"/>
</dbReference>
<sequence>MAAQGNGVPDAAGAHLDGGAGAACRDGRCALLERLQREWEQLARVPQAMAARAREVAAGPASHPERDVRLWAARCLAEVLRIFAPEPPLGPAALRGALELFVDQLALLEEPLDTPLHVHAVGLLERLAELRALVLLFDCESPEALLDALVAAALRAATGAGARHLSAALSELVAAPLREADELPRGCQALLIEALAPAGGPGARDCARDVARRVLGSLGSTAVAAQVNAYLIDELHGPAQAPADAGSLLGSACELFVIEPAFVVRLLPHLQEDLQCADGARRRAATQAAGRMLSSAAVVEGPAGQRSPLLEAYPLLLDRYLERYVDVDDGVRAAALEGAGAILAAAAASGQSCEGADGQWGVALASAAAKVRDELIGRCLDPCLAVRLRVVELAAEAAGLPGGLELMGPAAPAIFRRVFDKKPLVREACIEAVGELYMERGLPAWVRGRPSEAARVLWAPQLLCEAFLALAGGRLGQTAQLEECLERCVLGCAGGLDAHGRAQAILGLCAAAAGSEDAARGLELLLARKRQARVRLQQFVALRVQKGAPLLSQPALPPAPLLLALPSPPGPSEARPGSPLVTVATIGSQLALSDGAAAEDAENPSPAHPASEAAAALARLAPAAEARGAARGEAVEAQLRALDAVRDRALWAQLDLLLKGSDAGGQPIITSELPQLLNELGRLLRVHGLTELEPLLRRGLAATWLLPDQVHALMDSWRLEGGAPRAVQWAVAHLPKHFPAEFAPHVDALVARLAVGSTDDSRAAVKGLAALGRLRRSTDGDASSAGVAICGSRLADALLATAAFSDAALAASEPVHREAVEALGLAERGSEPAALQKIFQWAQHRLADETCPTAIACGLHAAAACLESSAAAAAAEGAVWRERAEAVLKRGPQREGCELACAAAASVLAVLGAGGPLAGLLAGDGGHAQAVQAQAGRAALGAVGRGLLELSTELLTGLASLACGAARAGGRDAAALLASLQLALGSPSSRARLPSRIRLSVTLPAMLALAEGKTGEGALQTLQAAVASILRQCASRGEPLLDFAIAYFVHFLSRLPAFVSESEAPASAFPESSRVAGLFVQAATRGGAGLGVDVAAAALQALDSFHCLADRERPASDAVHRAAAVLRH</sequence>
<keyword evidence="5" id="KW-0131">Cell cycle</keyword>
<evidence type="ECO:0000256" key="1">
    <source>
        <dbReference type="ARBA" id="ARBA00004123"/>
    </source>
</evidence>
<evidence type="ECO:0000256" key="6">
    <source>
        <dbReference type="SAM" id="MobiDB-lite"/>
    </source>
</evidence>
<dbReference type="SUPFAM" id="SSF48371">
    <property type="entry name" value="ARM repeat"/>
    <property type="match status" value="1"/>
</dbReference>
<comment type="caution">
    <text evidence="7">The sequence shown here is derived from an EMBL/GenBank/DDBJ whole genome shotgun (WGS) entry which is preliminary data.</text>
</comment>
<keyword evidence="3" id="KW-0498">Mitosis</keyword>
<keyword evidence="8" id="KW-1185">Reference proteome</keyword>
<dbReference type="InterPro" id="IPR016024">
    <property type="entry name" value="ARM-type_fold"/>
</dbReference>
<dbReference type="PANTHER" id="PTHR12663">
    <property type="entry name" value="ANDROGEN INDUCED INHIBITOR OF PROLIFERATION AS3 / PDS5-RELATED"/>
    <property type="match status" value="1"/>
</dbReference>
<feature type="region of interest" description="Disordered" evidence="6">
    <location>
        <begin position="594"/>
        <end position="614"/>
    </location>
</feature>
<dbReference type="Pfam" id="PF20168">
    <property type="entry name" value="PDS5"/>
    <property type="match status" value="1"/>
</dbReference>
<feature type="region of interest" description="Disordered" evidence="6">
    <location>
        <begin position="1"/>
        <end position="20"/>
    </location>
</feature>
<accession>A0ABN9XQH8</accession>
<evidence type="ECO:0000313" key="7">
    <source>
        <dbReference type="EMBL" id="CAK0900897.1"/>
    </source>
</evidence>
<keyword evidence="4" id="KW-0539">Nucleus</keyword>
<evidence type="ECO:0000256" key="5">
    <source>
        <dbReference type="ARBA" id="ARBA00023306"/>
    </source>
</evidence>
<dbReference type="EMBL" id="CAUYUJ010020849">
    <property type="protein sequence ID" value="CAK0900897.1"/>
    <property type="molecule type" value="Genomic_DNA"/>
</dbReference>
<dbReference type="Proteomes" id="UP001189429">
    <property type="component" value="Unassembled WGS sequence"/>
</dbReference>
<feature type="compositionally biased region" description="Low complexity" evidence="6">
    <location>
        <begin position="603"/>
        <end position="614"/>
    </location>
</feature>